<reference evidence="1 2" key="1">
    <citation type="submission" date="2018-09" db="EMBL/GenBank/DDBJ databases">
        <title>Metagenome Assembled Genomes from an Advanced Water Purification Facility.</title>
        <authorList>
            <person name="Stamps B.W."/>
            <person name="Spear J.R."/>
        </authorList>
    </citation>
    <scope>NUCLEOTIDE SEQUENCE [LARGE SCALE GENOMIC DNA]</scope>
    <source>
        <strain evidence="1">Bin_29_2</strain>
    </source>
</reference>
<evidence type="ECO:0000313" key="1">
    <source>
        <dbReference type="EMBL" id="TXI55585.1"/>
    </source>
</evidence>
<protein>
    <submittedName>
        <fullName evidence="1">Uncharacterized protein</fullName>
    </submittedName>
</protein>
<accession>A0A5C7Y105</accession>
<name>A0A5C7Y105_9MYCO</name>
<sequence length="299" mass="33267">MLLDEQAVENALYSDERVRRQIEKHYGLKADIASAVEFVQEVVGGFNQHPSDIFRQRSNSEVFTAAVGALASNSRNWSTYLQHRDDLTKILGNLDPQAAKTADLRTVAARLPGLTSTQDAEAILAWANILADYESRGASYYDDVIALARHMGKRAVSQGIELPDEQLMLCMVANLIHEPLRRWDGPTLFKLPGMGFPLGSEFFRNLGWNGFKPDRHIIRLLDGWVPSVVEQQVPTAQALARVSGHNAAGVRTMMCYSLAGIAISPTANYSRTDNYIWLLGAYVEKKARTDKHGFGTYLK</sequence>
<dbReference type="AlphaFoldDB" id="A0A5C7Y105"/>
<organism evidence="1 2">
    <name type="scientific">Mycolicibacter arupensis</name>
    <dbReference type="NCBI Taxonomy" id="342002"/>
    <lineage>
        <taxon>Bacteria</taxon>
        <taxon>Bacillati</taxon>
        <taxon>Actinomycetota</taxon>
        <taxon>Actinomycetes</taxon>
        <taxon>Mycobacteriales</taxon>
        <taxon>Mycobacteriaceae</taxon>
        <taxon>Mycolicibacter</taxon>
    </lineage>
</organism>
<dbReference type="Proteomes" id="UP000321797">
    <property type="component" value="Unassembled WGS sequence"/>
</dbReference>
<dbReference type="RefSeq" id="WP_276761007.1">
    <property type="nucleotide sequence ID" value="NZ_SSGD01000066.1"/>
</dbReference>
<dbReference type="EMBL" id="SSGD01000066">
    <property type="protein sequence ID" value="TXI55585.1"/>
    <property type="molecule type" value="Genomic_DNA"/>
</dbReference>
<comment type="caution">
    <text evidence="1">The sequence shown here is derived from an EMBL/GenBank/DDBJ whole genome shotgun (WGS) entry which is preliminary data.</text>
</comment>
<gene>
    <name evidence="1" type="ORF">E6Q54_12335</name>
</gene>
<evidence type="ECO:0000313" key="2">
    <source>
        <dbReference type="Proteomes" id="UP000321797"/>
    </source>
</evidence>
<proteinExistence type="predicted"/>